<dbReference type="Proteomes" id="UP000051634">
    <property type="component" value="Unassembled WGS sequence"/>
</dbReference>
<dbReference type="AlphaFoldDB" id="A0A0T5YZK4"/>
<dbReference type="OrthoDB" id="7064442at2"/>
<evidence type="ECO:0000313" key="2">
    <source>
        <dbReference type="EMBL" id="KRT57338.1"/>
    </source>
</evidence>
<evidence type="ECO:0000313" key="4">
    <source>
        <dbReference type="Proteomes" id="UP000051634"/>
    </source>
</evidence>
<sequence>MSLLDELKHEATRLNSSTSEQAASHSPWEAHYHKELRPRMLKLLAYLNDLTSQLKLVAPDVRANYRIPGLGQVKRLRQGNYLVNADSVTNPRRIRLKFSCVAAQEMSFSVSPKGLADETRGFLHSHHMQFSEWPIRDAEQRLSGVNFQVTPKVEVVFMFQIAPEQYEIEMLTSNFEKFGIRRYTYGPERIDDEWLDNLGNYVLRRHDKLHSLDISDSTLVNLRERLAVDKLERETGGGAGRVHWPGQKRGKGLFGRFLHSPNH</sequence>
<dbReference type="EMBL" id="LDXT01000067">
    <property type="protein sequence ID" value="KRT56035.1"/>
    <property type="molecule type" value="Genomic_DNA"/>
</dbReference>
<dbReference type="STRING" id="54398.Ga0074115_13018"/>
<evidence type="ECO:0000313" key="3">
    <source>
        <dbReference type="Proteomes" id="UP000051276"/>
    </source>
</evidence>
<comment type="caution">
    <text evidence="1">The sequence shown here is derived from an EMBL/GenBank/DDBJ whole genome shotgun (WGS) entry which is preliminary data.</text>
</comment>
<organism evidence="1 4">
    <name type="scientific">endosymbiont of Ridgeia piscesae</name>
    <dbReference type="NCBI Taxonomy" id="54398"/>
    <lineage>
        <taxon>Bacteria</taxon>
        <taxon>Pseudomonadati</taxon>
        <taxon>Pseudomonadota</taxon>
        <taxon>Gammaproteobacteria</taxon>
        <taxon>sulfur-oxidizing symbionts</taxon>
    </lineage>
</organism>
<evidence type="ECO:0000313" key="1">
    <source>
        <dbReference type="EMBL" id="KRT56035.1"/>
    </source>
</evidence>
<reference evidence="3 4" key="1">
    <citation type="submission" date="2015-11" db="EMBL/GenBank/DDBJ databases">
        <title>The genome of Candidatus Endoriftia persephone in Ridgeia piscesae and population structure of the North Eastern Pacific vestimentiferan symbionts.</title>
        <authorList>
            <person name="Perez M."/>
            <person name="Juniper K.S."/>
        </authorList>
    </citation>
    <scope>NUCLEOTIDE SEQUENCE [LARGE SCALE GENOMIC DNA]</scope>
    <source>
        <strain evidence="2">Ind10</strain>
        <strain evidence="1">Ind11</strain>
    </source>
</reference>
<name>A0A0T5YZK4_9GAMM</name>
<protein>
    <submittedName>
        <fullName evidence="1">Uncharacterized protein</fullName>
    </submittedName>
</protein>
<gene>
    <name evidence="1" type="ORF">Ga0074115_13018</name>
    <name evidence="2" type="ORF">Ga0076813_113411</name>
</gene>
<keyword evidence="4" id="KW-1185">Reference proteome</keyword>
<proteinExistence type="predicted"/>
<accession>A0A0T5YZK4</accession>
<dbReference type="Proteomes" id="UP000051276">
    <property type="component" value="Unassembled WGS sequence"/>
</dbReference>
<dbReference type="EMBL" id="LMXI01000560">
    <property type="protein sequence ID" value="KRT57338.1"/>
    <property type="molecule type" value="Genomic_DNA"/>
</dbReference>